<dbReference type="AlphaFoldDB" id="A0A2M7RHB3"/>
<sequence length="487" mass="55169">MGNALKLKSFGRLDQSKEVIMATLLGLFWVVLFLAYLNFFQASFLFFFLFLICLVFIIFRVPEAGIHISILSVMVFERWFSLEPLNFFNSAIKIYPLDIVLILTALAVFLNSRPKEPVFPKKTLMPILIFFGAIVFWSALSLFQGGDSSLIGSAVKNTIFYSLVLFIVVRQCRSPEAWKRVFATILMGGLLLIGFVFYGILAGEGLWSSYTPLSTSGTRLLAATHAFFLVFPLYLLITLYAFKKKFLGKADFAVLLIWMVGLIFSLFRNLWLGIILGVIIILLFLERKQVREFAVLFLKIIFLAFAFSVVLIWLFYLITADTSMLNNFSSAVTERAANLNPFAIQDESALFRLAAWEESWKQFAAHSLIGIGFGREIGFELLGNEYKILVRDLHNDYVAFALQMGVIGFAALIYFIAAMIKKGISTVKRAESEFKPYLIAALAFFCTFLVLSAMGTYWETNFFLVFFWLALGMIVAAQNLENKSPKE</sequence>
<dbReference type="InterPro" id="IPR007016">
    <property type="entry name" value="O-antigen_ligase-rel_domated"/>
</dbReference>
<dbReference type="PANTHER" id="PTHR37422:SF13">
    <property type="entry name" value="LIPOPOLYSACCHARIDE BIOSYNTHESIS PROTEIN PA4999-RELATED"/>
    <property type="match status" value="1"/>
</dbReference>
<reference evidence="7 8" key="1">
    <citation type="submission" date="2017-09" db="EMBL/GenBank/DDBJ databases">
        <title>Depth-based differentiation of microbial function through sediment-hosted aquifers and enrichment of novel symbionts in the deep terrestrial subsurface.</title>
        <authorList>
            <person name="Probst A.J."/>
            <person name="Ladd B."/>
            <person name="Jarett J.K."/>
            <person name="Geller-Mcgrath D.E."/>
            <person name="Sieber C.M."/>
            <person name="Emerson J.B."/>
            <person name="Anantharaman K."/>
            <person name="Thomas B.C."/>
            <person name="Malmstrom R."/>
            <person name="Stieglmeier M."/>
            <person name="Klingl A."/>
            <person name="Woyke T."/>
            <person name="Ryan C.M."/>
            <person name="Banfield J.F."/>
        </authorList>
    </citation>
    <scope>NUCLEOTIDE SEQUENCE [LARGE SCALE GENOMIC DNA]</scope>
    <source>
        <strain evidence="7">CG_4_10_14_0_8_um_filter_42_10</strain>
    </source>
</reference>
<feature type="transmembrane region" description="Helical" evidence="5">
    <location>
        <begin position="124"/>
        <end position="143"/>
    </location>
</feature>
<evidence type="ECO:0000259" key="6">
    <source>
        <dbReference type="Pfam" id="PF04932"/>
    </source>
</evidence>
<dbReference type="Proteomes" id="UP000230779">
    <property type="component" value="Unassembled WGS sequence"/>
</dbReference>
<evidence type="ECO:0000256" key="5">
    <source>
        <dbReference type="SAM" id="Phobius"/>
    </source>
</evidence>
<name>A0A2M7RHB3_9BACT</name>
<feature type="transmembrane region" description="Helical" evidence="5">
    <location>
        <begin position="462"/>
        <end position="480"/>
    </location>
</feature>
<evidence type="ECO:0000256" key="3">
    <source>
        <dbReference type="ARBA" id="ARBA00022989"/>
    </source>
</evidence>
<dbReference type="EMBL" id="PFMD01000063">
    <property type="protein sequence ID" value="PIY95962.1"/>
    <property type="molecule type" value="Genomic_DNA"/>
</dbReference>
<feature type="transmembrane region" description="Helical" evidence="5">
    <location>
        <begin position="43"/>
        <end position="59"/>
    </location>
</feature>
<evidence type="ECO:0000256" key="4">
    <source>
        <dbReference type="ARBA" id="ARBA00023136"/>
    </source>
</evidence>
<evidence type="ECO:0000256" key="1">
    <source>
        <dbReference type="ARBA" id="ARBA00004141"/>
    </source>
</evidence>
<keyword evidence="3 5" id="KW-1133">Transmembrane helix</keyword>
<evidence type="ECO:0000256" key="2">
    <source>
        <dbReference type="ARBA" id="ARBA00022692"/>
    </source>
</evidence>
<accession>A0A2M7RHB3</accession>
<keyword evidence="4 5" id="KW-0472">Membrane</keyword>
<dbReference type="InterPro" id="IPR051533">
    <property type="entry name" value="WaaL-like"/>
</dbReference>
<evidence type="ECO:0000313" key="7">
    <source>
        <dbReference type="EMBL" id="PIY95962.1"/>
    </source>
</evidence>
<proteinExistence type="predicted"/>
<feature type="transmembrane region" description="Helical" evidence="5">
    <location>
        <begin position="397"/>
        <end position="417"/>
    </location>
</feature>
<dbReference type="PANTHER" id="PTHR37422">
    <property type="entry name" value="TEICHURONIC ACID BIOSYNTHESIS PROTEIN TUAE"/>
    <property type="match status" value="1"/>
</dbReference>
<dbReference type="GO" id="GO:0016020">
    <property type="term" value="C:membrane"/>
    <property type="evidence" value="ECO:0007669"/>
    <property type="project" value="UniProtKB-SubCell"/>
</dbReference>
<gene>
    <name evidence="7" type="ORF">COY66_05500</name>
</gene>
<feature type="transmembrane region" description="Helical" evidence="5">
    <location>
        <begin position="220"/>
        <end position="239"/>
    </location>
</feature>
<feature type="transmembrane region" description="Helical" evidence="5">
    <location>
        <begin position="20"/>
        <end position="37"/>
    </location>
</feature>
<organism evidence="7 8">
    <name type="scientific">Candidatus Kerfeldbacteria bacterium CG_4_10_14_0_8_um_filter_42_10</name>
    <dbReference type="NCBI Taxonomy" id="2014248"/>
    <lineage>
        <taxon>Bacteria</taxon>
        <taxon>Candidatus Kerfeldiibacteriota</taxon>
    </lineage>
</organism>
<comment type="subcellular location">
    <subcellularLocation>
        <location evidence="1">Membrane</location>
        <topology evidence="1">Multi-pass membrane protein</topology>
    </subcellularLocation>
</comment>
<feature type="domain" description="O-antigen ligase-related" evidence="6">
    <location>
        <begin position="254"/>
        <end position="413"/>
    </location>
</feature>
<feature type="transmembrane region" description="Helical" evidence="5">
    <location>
        <begin position="181"/>
        <end position="200"/>
    </location>
</feature>
<protein>
    <recommendedName>
        <fullName evidence="6">O-antigen ligase-related domain-containing protein</fullName>
    </recommendedName>
</protein>
<comment type="caution">
    <text evidence="7">The sequence shown here is derived from an EMBL/GenBank/DDBJ whole genome shotgun (WGS) entry which is preliminary data.</text>
</comment>
<evidence type="ECO:0000313" key="8">
    <source>
        <dbReference type="Proteomes" id="UP000230779"/>
    </source>
</evidence>
<feature type="transmembrane region" description="Helical" evidence="5">
    <location>
        <begin position="149"/>
        <end position="169"/>
    </location>
</feature>
<keyword evidence="2 5" id="KW-0812">Transmembrane</keyword>
<feature type="transmembrane region" description="Helical" evidence="5">
    <location>
        <begin position="437"/>
        <end position="456"/>
    </location>
</feature>
<feature type="transmembrane region" description="Helical" evidence="5">
    <location>
        <begin position="270"/>
        <end position="286"/>
    </location>
</feature>
<feature type="transmembrane region" description="Helical" evidence="5">
    <location>
        <begin position="94"/>
        <end position="112"/>
    </location>
</feature>
<dbReference type="Pfam" id="PF04932">
    <property type="entry name" value="Wzy_C"/>
    <property type="match status" value="1"/>
</dbReference>
<feature type="transmembrane region" description="Helical" evidence="5">
    <location>
        <begin position="293"/>
        <end position="318"/>
    </location>
</feature>